<dbReference type="Pfam" id="PF00534">
    <property type="entry name" value="Glycos_transf_1"/>
    <property type="match status" value="1"/>
</dbReference>
<dbReference type="Gene3D" id="3.40.50.2000">
    <property type="entry name" value="Glycogen Phosphorylase B"/>
    <property type="match status" value="2"/>
</dbReference>
<feature type="domain" description="Glycosyl transferase family 1" evidence="3">
    <location>
        <begin position="202"/>
        <end position="358"/>
    </location>
</feature>
<evidence type="ECO:0000313" key="5">
    <source>
        <dbReference type="EMBL" id="OFW56862.1"/>
    </source>
</evidence>
<protein>
    <recommendedName>
        <fullName evidence="7">Glycosyltransferase family 1 protein</fullName>
    </recommendedName>
</protein>
<dbReference type="SUPFAM" id="SSF53756">
    <property type="entry name" value="UDP-Glycosyltransferase/glycogen phosphorylase"/>
    <property type="match status" value="1"/>
</dbReference>
<dbReference type="FunFam" id="3.40.50.2000:FF:000119">
    <property type="entry name" value="Glycosyl transferase group 1"/>
    <property type="match status" value="1"/>
</dbReference>
<evidence type="ECO:0000313" key="6">
    <source>
        <dbReference type="Proteomes" id="UP000177876"/>
    </source>
</evidence>
<dbReference type="AlphaFoldDB" id="A0A1F2WJ38"/>
<reference evidence="5 6" key="1">
    <citation type="journal article" date="2016" name="Nat. Commun.">
        <title>Thousands of microbial genomes shed light on interconnected biogeochemical processes in an aquifer system.</title>
        <authorList>
            <person name="Anantharaman K."/>
            <person name="Brown C.T."/>
            <person name="Hug L.A."/>
            <person name="Sharon I."/>
            <person name="Castelle C.J."/>
            <person name="Probst A.J."/>
            <person name="Thomas B.C."/>
            <person name="Singh A."/>
            <person name="Wilkins M.J."/>
            <person name="Karaoz U."/>
            <person name="Brodie E.L."/>
            <person name="Williams K.H."/>
            <person name="Hubbard S.S."/>
            <person name="Banfield J.F."/>
        </authorList>
    </citation>
    <scope>NUCLEOTIDE SEQUENCE [LARGE SCALE GENOMIC DNA]</scope>
</reference>
<dbReference type="STRING" id="1797197.A2Y75_06770"/>
<organism evidence="5 6">
    <name type="scientific">Candidatus Solincola sediminis</name>
    <dbReference type="NCBI Taxonomy" id="1797199"/>
    <lineage>
        <taxon>Bacteria</taxon>
        <taxon>Bacillati</taxon>
        <taxon>Actinomycetota</taxon>
        <taxon>Candidatus Geothermincolia</taxon>
        <taxon>Candidatus Geothermincolales</taxon>
        <taxon>Candidatus Geothermincolaceae</taxon>
        <taxon>Candidatus Solincola</taxon>
    </lineage>
</organism>
<dbReference type="PANTHER" id="PTHR46401:SF2">
    <property type="entry name" value="GLYCOSYLTRANSFERASE WBBK-RELATED"/>
    <property type="match status" value="1"/>
</dbReference>
<sequence length="383" mass="42011">MQKRIGLDARALSNINRQRGIGRYTSSLINALLAARSDFHFVLFGHDRAASLDLLPLAGENVEWITLPKSPNLSYLSLVADHMLMAGTIARSRIDLFHAIDHNMTPFLRVPSIVTVHDLIPLVLRGAYLGPRSRLWLASHRLAALHAKAVVAVSNNTAADVERLWKIPGERLNVIPEGVSDIYQVVEDGAAIERAARMFGIKKPYFLYLGGFDPRKNIHNLLLAFKHFLLNDSGDYSLVLSGDTTGFNDYLSDEIKELGLDGKVVLTGFIDEEYLPLLYSGSEGFVCVSLYEGFGLPFLEAMACGTPVIASDTSSIPEVVGDAGLLVDPLKPDDIARGMEKVAGSLQLRDELRERGIERAAAFNWQGVAERILVLYSEVLGGV</sequence>
<dbReference type="Proteomes" id="UP000177876">
    <property type="component" value="Unassembled WGS sequence"/>
</dbReference>
<dbReference type="EMBL" id="MELK01000040">
    <property type="protein sequence ID" value="OFW56862.1"/>
    <property type="molecule type" value="Genomic_DNA"/>
</dbReference>
<gene>
    <name evidence="5" type="ORF">A2Y75_06770</name>
</gene>
<keyword evidence="1" id="KW-0328">Glycosyltransferase</keyword>
<feature type="domain" description="Glycosyltransferase subfamily 4-like N-terminal" evidence="4">
    <location>
        <begin position="20"/>
        <end position="179"/>
    </location>
</feature>
<accession>A0A1F2WJ38</accession>
<dbReference type="PANTHER" id="PTHR46401">
    <property type="entry name" value="GLYCOSYLTRANSFERASE WBBK-RELATED"/>
    <property type="match status" value="1"/>
</dbReference>
<evidence type="ECO:0008006" key="7">
    <source>
        <dbReference type="Google" id="ProtNLM"/>
    </source>
</evidence>
<dbReference type="GO" id="GO:0016757">
    <property type="term" value="F:glycosyltransferase activity"/>
    <property type="evidence" value="ECO:0007669"/>
    <property type="project" value="UniProtKB-KW"/>
</dbReference>
<dbReference type="InterPro" id="IPR001296">
    <property type="entry name" value="Glyco_trans_1"/>
</dbReference>
<dbReference type="InterPro" id="IPR028098">
    <property type="entry name" value="Glyco_trans_4-like_N"/>
</dbReference>
<comment type="caution">
    <text evidence="5">The sequence shown here is derived from an EMBL/GenBank/DDBJ whole genome shotgun (WGS) entry which is preliminary data.</text>
</comment>
<evidence type="ECO:0000259" key="3">
    <source>
        <dbReference type="Pfam" id="PF00534"/>
    </source>
</evidence>
<evidence type="ECO:0000259" key="4">
    <source>
        <dbReference type="Pfam" id="PF13439"/>
    </source>
</evidence>
<evidence type="ECO:0000256" key="1">
    <source>
        <dbReference type="ARBA" id="ARBA00022676"/>
    </source>
</evidence>
<evidence type="ECO:0000256" key="2">
    <source>
        <dbReference type="ARBA" id="ARBA00022679"/>
    </source>
</evidence>
<name>A0A1F2WJ38_9ACTN</name>
<dbReference type="CDD" id="cd03809">
    <property type="entry name" value="GT4_MtfB-like"/>
    <property type="match status" value="1"/>
</dbReference>
<proteinExistence type="predicted"/>
<dbReference type="Pfam" id="PF13439">
    <property type="entry name" value="Glyco_transf_4"/>
    <property type="match status" value="1"/>
</dbReference>
<keyword evidence="2" id="KW-0808">Transferase</keyword>